<dbReference type="PANTHER" id="PTHR15360">
    <property type="entry name" value="PLATELET-DERIVED GROWTH FACTOR RECEPTOR LIKE"/>
    <property type="match status" value="1"/>
</dbReference>
<dbReference type="Gene3D" id="2.60.40.10">
    <property type="entry name" value="Immunoglobulins"/>
    <property type="match status" value="2"/>
</dbReference>
<dbReference type="InterPro" id="IPR013783">
    <property type="entry name" value="Ig-like_fold"/>
</dbReference>
<dbReference type="PANTHER" id="PTHR15360:SF4">
    <property type="entry name" value="PROTEIN KINASE DOMAIN-CONTAINING PROTEIN"/>
    <property type="match status" value="1"/>
</dbReference>
<dbReference type="SUPFAM" id="SSF48726">
    <property type="entry name" value="Immunoglobulin"/>
    <property type="match status" value="1"/>
</dbReference>
<dbReference type="InterPro" id="IPR042495">
    <property type="entry name" value="PDGFRL"/>
</dbReference>
<organism evidence="1 2">
    <name type="scientific">Lates calcarifer</name>
    <name type="common">Barramundi</name>
    <name type="synonym">Holocentrus calcarifer</name>
    <dbReference type="NCBI Taxonomy" id="8187"/>
    <lineage>
        <taxon>Eukaryota</taxon>
        <taxon>Metazoa</taxon>
        <taxon>Chordata</taxon>
        <taxon>Craniata</taxon>
        <taxon>Vertebrata</taxon>
        <taxon>Euteleostomi</taxon>
        <taxon>Actinopterygii</taxon>
        <taxon>Neopterygii</taxon>
        <taxon>Teleostei</taxon>
        <taxon>Neoteleostei</taxon>
        <taxon>Acanthomorphata</taxon>
        <taxon>Carangaria</taxon>
        <taxon>Carangaria incertae sedis</taxon>
        <taxon>Centropomidae</taxon>
        <taxon>Lates</taxon>
    </lineage>
</organism>
<dbReference type="InParanoid" id="A0A4W6CC57"/>
<sequence>SPTSSTSRGFFERRGYSSLVPNSVFNISCTGKRSVVWEEPLPANTFVLPGYYTATLFIYNATVENTGYYMCVYETPEDEVESEPEEENEAGIYVFVPDPKAPFVPETPDNLVVPMDMTGVPISCRVSDPFSDVILRSVPSGEEMPAYYDNKMGFFRNLSPGQYQCETTVNGQTVRSVVYTVKVEGKLRQT</sequence>
<evidence type="ECO:0000313" key="1">
    <source>
        <dbReference type="Ensembl" id="ENSLCAP00010011587.1"/>
    </source>
</evidence>
<accession>A0A4W6CC57</accession>
<reference evidence="1" key="2">
    <citation type="submission" date="2025-08" db="UniProtKB">
        <authorList>
            <consortium name="Ensembl"/>
        </authorList>
    </citation>
    <scope>IDENTIFICATION</scope>
</reference>
<dbReference type="GeneTree" id="ENSGT00940000175494"/>
<reference evidence="1" key="3">
    <citation type="submission" date="2025-09" db="UniProtKB">
        <authorList>
            <consortium name="Ensembl"/>
        </authorList>
    </citation>
    <scope>IDENTIFICATION</scope>
</reference>
<evidence type="ECO:0000313" key="2">
    <source>
        <dbReference type="Proteomes" id="UP000314980"/>
    </source>
</evidence>
<dbReference type="Ensembl" id="ENSLCAT00010011832.1">
    <property type="protein sequence ID" value="ENSLCAP00010011587.1"/>
    <property type="gene ID" value="ENSLCAG00010005481.1"/>
</dbReference>
<dbReference type="InterPro" id="IPR036179">
    <property type="entry name" value="Ig-like_dom_sf"/>
</dbReference>
<reference evidence="2" key="1">
    <citation type="submission" date="2015-09" db="EMBL/GenBank/DDBJ databases">
        <authorList>
            <person name="Sai Rama Sridatta P."/>
        </authorList>
    </citation>
    <scope>NUCLEOTIDE SEQUENCE [LARGE SCALE GENOMIC DNA]</scope>
</reference>
<keyword evidence="2" id="KW-1185">Reference proteome</keyword>
<proteinExistence type="predicted"/>
<dbReference type="Proteomes" id="UP000314980">
    <property type="component" value="Unassembled WGS sequence"/>
</dbReference>
<dbReference type="AlphaFoldDB" id="A0A4W6CC57"/>
<dbReference type="STRING" id="8187.ENSLCAP00010011587"/>
<name>A0A4W6CC57_LATCA</name>
<protein>
    <submittedName>
        <fullName evidence="1">Uncharacterized protein</fullName>
    </submittedName>
</protein>